<sequence>MAGGRGKEESQVCFQGIIPSSSSSPLQMCHQPGLIDLGSGDLSLHLGSSASYSATSSSSNSRGSADQYDVDPVTDLSPDDLSFLQDGEVRAMFKKTTVNEALLNQAVDRLGGGRKGMKGLIAYIKLWIREKSNSESSMSQCIASLGELQTPALLQASSSSVVPDYNVSPHGHSTTPPVSLEPQVTNGLGAKNSSGLNGLGANNSSGLNGLEANKSSGLKRPLSPFEPPLQHPPQAVQLHRDSKVCRMFGGTLFAEAAIDSGFSLRETVSCAAGGMTTYSPTICNSAMNLINPPNDRLMIHDMIVHQPVASLQTAGSGFERNADDSFNLSPAASKRAARKNRIAQQRQSLAVSRSVSQGSMSSLGCGSWTGLPGAGGISDRHQANSPIQPRAPVRNKGQVWKTDSLLLLLQKDLRPSDVGNLGRIILPKKESEAHLPCLTLKEGVLVSMEDFDTGMTWTFRYRYWPNNRSRMYLLENTGEFVKAHGLEEGDLLIIYRHLQQKFVIRGKKNGCSEAPFVPTGVCLPNDTHSLARVPSEGGTVKVEEIHDERLHLNVPVDDSKMEPFDTFLQDVMQGLHNEQCGEGLQGLQQLERFPSLDPDVAVDDILGLAFAGAGLSTIVPKIEPGS</sequence>
<dbReference type="Gene3D" id="2.40.330.10">
    <property type="entry name" value="DNA-binding pseudobarrel domain"/>
    <property type="match status" value="1"/>
</dbReference>
<keyword evidence="3" id="KW-0804">Transcription</keyword>
<feature type="compositionally biased region" description="Low complexity" evidence="5">
    <location>
        <begin position="352"/>
        <end position="361"/>
    </location>
</feature>
<evidence type="ECO:0000256" key="1">
    <source>
        <dbReference type="ARBA" id="ARBA00023015"/>
    </source>
</evidence>
<evidence type="ECO:0000256" key="2">
    <source>
        <dbReference type="ARBA" id="ARBA00023125"/>
    </source>
</evidence>
<dbReference type="PROSITE" id="PS50863">
    <property type="entry name" value="B3"/>
    <property type="match status" value="1"/>
</dbReference>
<dbReference type="SUPFAM" id="SSF101936">
    <property type="entry name" value="DNA-binding pseudobarrel domain"/>
    <property type="match status" value="1"/>
</dbReference>
<evidence type="ECO:0000256" key="5">
    <source>
        <dbReference type="SAM" id="MobiDB-lite"/>
    </source>
</evidence>
<organism evidence="7 8">
    <name type="scientific">Sphagnum jensenii</name>
    <dbReference type="NCBI Taxonomy" id="128206"/>
    <lineage>
        <taxon>Eukaryota</taxon>
        <taxon>Viridiplantae</taxon>
        <taxon>Streptophyta</taxon>
        <taxon>Embryophyta</taxon>
        <taxon>Bryophyta</taxon>
        <taxon>Sphagnophytina</taxon>
        <taxon>Sphagnopsida</taxon>
        <taxon>Sphagnales</taxon>
        <taxon>Sphagnaceae</taxon>
        <taxon>Sphagnum</taxon>
    </lineage>
</organism>
<evidence type="ECO:0000259" key="6">
    <source>
        <dbReference type="PROSITE" id="PS50863"/>
    </source>
</evidence>
<feature type="region of interest" description="Disordered" evidence="5">
    <location>
        <begin position="331"/>
        <end position="361"/>
    </location>
</feature>
<dbReference type="Pfam" id="PF02362">
    <property type="entry name" value="B3"/>
    <property type="match status" value="1"/>
</dbReference>
<keyword evidence="4" id="KW-0539">Nucleus</keyword>
<evidence type="ECO:0000256" key="3">
    <source>
        <dbReference type="ARBA" id="ARBA00023163"/>
    </source>
</evidence>
<dbReference type="EMBL" id="OZ020096">
    <property type="protein sequence ID" value="CAK9255494.1"/>
    <property type="molecule type" value="Genomic_DNA"/>
</dbReference>
<dbReference type="InterPro" id="IPR044800">
    <property type="entry name" value="LEC2-like"/>
</dbReference>
<name>A0ABP0VMD0_9BRYO</name>
<gene>
    <name evidence="7" type="ORF">CSSPJE1EN1_LOCUS972</name>
</gene>
<keyword evidence="2" id="KW-0238">DNA-binding</keyword>
<proteinExistence type="predicted"/>
<dbReference type="InterPro" id="IPR003340">
    <property type="entry name" value="B3_DNA-bd"/>
</dbReference>
<dbReference type="SMART" id="SM01019">
    <property type="entry name" value="B3"/>
    <property type="match status" value="1"/>
</dbReference>
<protein>
    <recommendedName>
        <fullName evidence="6">TF-B3 domain-containing protein</fullName>
    </recommendedName>
</protein>
<dbReference type="PANTHER" id="PTHR31140:SF81">
    <property type="entry name" value="B3 DOMAIN-CONTAINING TRANSCRIPTION FACTOR ABI3"/>
    <property type="match status" value="1"/>
</dbReference>
<feature type="compositionally biased region" description="Low complexity" evidence="5">
    <location>
        <begin position="53"/>
        <end position="65"/>
    </location>
</feature>
<feature type="region of interest" description="Disordered" evidence="5">
    <location>
        <begin position="53"/>
        <end position="72"/>
    </location>
</feature>
<feature type="compositionally biased region" description="Low complexity" evidence="5">
    <location>
        <begin position="192"/>
        <end position="210"/>
    </location>
</feature>
<reference evidence="7 8" key="1">
    <citation type="submission" date="2024-02" db="EMBL/GenBank/DDBJ databases">
        <authorList>
            <consortium name="ELIXIR-Norway"/>
            <consortium name="Elixir Norway"/>
        </authorList>
    </citation>
    <scope>NUCLEOTIDE SEQUENCE [LARGE SCALE GENOMIC DNA]</scope>
</reference>
<evidence type="ECO:0000256" key="4">
    <source>
        <dbReference type="ARBA" id="ARBA00023242"/>
    </source>
</evidence>
<evidence type="ECO:0000313" key="7">
    <source>
        <dbReference type="EMBL" id="CAK9255494.1"/>
    </source>
</evidence>
<dbReference type="Proteomes" id="UP001497444">
    <property type="component" value="Chromosome 1"/>
</dbReference>
<accession>A0ABP0VMD0</accession>
<feature type="region of interest" description="Disordered" evidence="5">
    <location>
        <begin position="184"/>
        <end position="217"/>
    </location>
</feature>
<dbReference type="PANTHER" id="PTHR31140">
    <property type="entry name" value="B3 DOMAIN-CONTAINING TRANSCRIPTION FACTOR ABI3"/>
    <property type="match status" value="1"/>
</dbReference>
<feature type="region of interest" description="Disordered" evidence="5">
    <location>
        <begin position="375"/>
        <end position="394"/>
    </location>
</feature>
<keyword evidence="8" id="KW-1185">Reference proteome</keyword>
<feature type="compositionally biased region" description="Polar residues" evidence="5">
    <location>
        <begin position="342"/>
        <end position="351"/>
    </location>
</feature>
<keyword evidence="1" id="KW-0805">Transcription regulation</keyword>
<dbReference type="InterPro" id="IPR015300">
    <property type="entry name" value="DNA-bd_pseudobarrel_sf"/>
</dbReference>
<feature type="domain" description="TF-B3" evidence="6">
    <location>
        <begin position="409"/>
        <end position="508"/>
    </location>
</feature>
<evidence type="ECO:0000313" key="8">
    <source>
        <dbReference type="Proteomes" id="UP001497444"/>
    </source>
</evidence>